<protein>
    <submittedName>
        <fullName evidence="1">Uncharacterized protein</fullName>
    </submittedName>
</protein>
<dbReference type="EMBL" id="LLXI01002376">
    <property type="protein sequence ID" value="PKY56986.1"/>
    <property type="molecule type" value="Genomic_DNA"/>
</dbReference>
<accession>A0A2I1HDM0</accession>
<keyword evidence="2" id="KW-1185">Reference proteome</keyword>
<dbReference type="AlphaFoldDB" id="A0A2I1HDM0"/>
<dbReference type="OrthoDB" id="1046782at2759"/>
<dbReference type="VEuPathDB" id="FungiDB:RhiirFUN_009558"/>
<gene>
    <name evidence="1" type="ORF">RhiirA4_508673</name>
</gene>
<evidence type="ECO:0000313" key="1">
    <source>
        <dbReference type="EMBL" id="PKY56986.1"/>
    </source>
</evidence>
<proteinExistence type="predicted"/>
<comment type="caution">
    <text evidence="1">The sequence shown here is derived from an EMBL/GenBank/DDBJ whole genome shotgun (WGS) entry which is preliminary data.</text>
</comment>
<dbReference type="VEuPathDB" id="FungiDB:RhiirA1_463790"/>
<name>A0A2I1HDM0_9GLOM</name>
<dbReference type="Proteomes" id="UP000234323">
    <property type="component" value="Unassembled WGS sequence"/>
</dbReference>
<dbReference type="Gene3D" id="2.100.10.50">
    <property type="match status" value="1"/>
</dbReference>
<evidence type="ECO:0000313" key="2">
    <source>
        <dbReference type="Proteomes" id="UP000234323"/>
    </source>
</evidence>
<sequence>MATWITDFKVYTSNDRGCPDFFYGHEMHLQDLNESHGGKYIYIGRKRERITSENHKDAVTSLGFLAFSNKQSEKPVGWEFWDDNDLNEGAGGKYIYMVWNKGEKWLNPIVEIDFRVSENRENCEKKGVSWIRINQNLCEGSNGNYIYCYYFRG</sequence>
<reference evidence="1 2" key="1">
    <citation type="submission" date="2015-10" db="EMBL/GenBank/DDBJ databases">
        <title>Genome analyses suggest a sexual origin of heterokaryosis in a supposedly ancient asexual fungus.</title>
        <authorList>
            <person name="Ropars J."/>
            <person name="Sedzielewska K."/>
            <person name="Noel J."/>
            <person name="Charron P."/>
            <person name="Farinelli L."/>
            <person name="Marton T."/>
            <person name="Kruger M."/>
            <person name="Pelin A."/>
            <person name="Brachmann A."/>
            <person name="Corradi N."/>
        </authorList>
    </citation>
    <scope>NUCLEOTIDE SEQUENCE [LARGE SCALE GENOMIC DNA]</scope>
    <source>
        <strain evidence="1 2">A4</strain>
    </source>
</reference>
<dbReference type="VEuPathDB" id="FungiDB:FUN_007181"/>
<organism evidence="1 2">
    <name type="scientific">Rhizophagus irregularis</name>
    <dbReference type="NCBI Taxonomy" id="588596"/>
    <lineage>
        <taxon>Eukaryota</taxon>
        <taxon>Fungi</taxon>
        <taxon>Fungi incertae sedis</taxon>
        <taxon>Mucoromycota</taxon>
        <taxon>Glomeromycotina</taxon>
        <taxon>Glomeromycetes</taxon>
        <taxon>Glomerales</taxon>
        <taxon>Glomeraceae</taxon>
        <taxon>Rhizophagus</taxon>
    </lineage>
</organism>